<keyword evidence="3" id="KW-1185">Reference proteome</keyword>
<proteinExistence type="predicted"/>
<accession>A0ABR2J5R1</accession>
<feature type="compositionally biased region" description="Basic and acidic residues" evidence="1">
    <location>
        <begin position="270"/>
        <end position="286"/>
    </location>
</feature>
<dbReference type="EMBL" id="JAPCWZ010000003">
    <property type="protein sequence ID" value="KAK8873118.1"/>
    <property type="molecule type" value="Genomic_DNA"/>
</dbReference>
<evidence type="ECO:0000256" key="1">
    <source>
        <dbReference type="SAM" id="MobiDB-lite"/>
    </source>
</evidence>
<feature type="region of interest" description="Disordered" evidence="1">
    <location>
        <begin position="347"/>
        <end position="424"/>
    </location>
</feature>
<reference evidence="2 3" key="1">
    <citation type="journal article" date="2024" name="IMA Fungus">
        <title>Apiospora arundinis, a panoply of carbohydrate-active enzymes and secondary metabolites.</title>
        <authorList>
            <person name="Sorensen T."/>
            <person name="Petersen C."/>
            <person name="Muurmann A.T."/>
            <person name="Christiansen J.V."/>
            <person name="Brundto M.L."/>
            <person name="Overgaard C.K."/>
            <person name="Boysen A.T."/>
            <person name="Wollenberg R.D."/>
            <person name="Larsen T.O."/>
            <person name="Sorensen J.L."/>
            <person name="Nielsen K.L."/>
            <person name="Sondergaard T.E."/>
        </authorList>
    </citation>
    <scope>NUCLEOTIDE SEQUENCE [LARGE SCALE GENOMIC DNA]</scope>
    <source>
        <strain evidence="2 3">AAU 773</strain>
    </source>
</reference>
<feature type="compositionally biased region" description="Basic residues" evidence="1">
    <location>
        <begin position="1"/>
        <end position="11"/>
    </location>
</feature>
<evidence type="ECO:0000313" key="3">
    <source>
        <dbReference type="Proteomes" id="UP001390339"/>
    </source>
</evidence>
<feature type="compositionally biased region" description="Basic and acidic residues" evidence="1">
    <location>
        <begin position="299"/>
        <end position="310"/>
    </location>
</feature>
<evidence type="ECO:0000313" key="2">
    <source>
        <dbReference type="EMBL" id="KAK8873118.1"/>
    </source>
</evidence>
<feature type="compositionally biased region" description="Basic and acidic residues" evidence="1">
    <location>
        <begin position="373"/>
        <end position="386"/>
    </location>
</feature>
<feature type="compositionally biased region" description="Polar residues" evidence="1">
    <location>
        <begin position="31"/>
        <end position="43"/>
    </location>
</feature>
<feature type="region of interest" description="Disordered" evidence="1">
    <location>
        <begin position="267"/>
        <end position="314"/>
    </location>
</feature>
<sequence length="424" mass="46893">MVALGRLRKSKSPAVLGSPIAEDIIPPQRPVSPQLSTTPTPRNFSYPIGIPIGPRAQKWVDISNQESPIYDQVGETSRPPFSGPKGRTWPEIKSVQLPHVQSHKQDGKSTIRYQFDQLDLGQPSSKESANIGKKHRRSTLLSLSASYTRSTASIGDLLASADTREPTPKASKEPKAHFFGDFTLPHKSSRFKRNSLVQHKPAASFDASQLVRVYTASPQRPVSSYQTFAPAAKAPELGVETFPLYTWEHIGDERISRVPLAEYYSAPKTSRMDPRDSKAAAMERRSSSGGRKRGNSTSEVDKRKGKEGKGRWLSQLKEWVSASEPSTQAFKQHKKDTYKRAGIALDDPRAGAKLHIPTTTLPSDAIKPYGRGPEPEEMARRNTENKKRLRQSFSTAGTSQGSRSSTSQHSSMSSLPMNYLREDA</sequence>
<protein>
    <submittedName>
        <fullName evidence="2">Uncharacterized protein</fullName>
    </submittedName>
</protein>
<comment type="caution">
    <text evidence="2">The sequence shown here is derived from an EMBL/GenBank/DDBJ whole genome shotgun (WGS) entry which is preliminary data.</text>
</comment>
<feature type="compositionally biased region" description="Low complexity" evidence="1">
    <location>
        <begin position="394"/>
        <end position="414"/>
    </location>
</feature>
<dbReference type="Proteomes" id="UP001390339">
    <property type="component" value="Unassembled WGS sequence"/>
</dbReference>
<gene>
    <name evidence="2" type="ORF">PGQ11_003632</name>
</gene>
<feature type="region of interest" description="Disordered" evidence="1">
    <location>
        <begin position="1"/>
        <end position="48"/>
    </location>
</feature>
<name>A0ABR2J5R1_9PEZI</name>
<organism evidence="2 3">
    <name type="scientific">Apiospora arundinis</name>
    <dbReference type="NCBI Taxonomy" id="335852"/>
    <lineage>
        <taxon>Eukaryota</taxon>
        <taxon>Fungi</taxon>
        <taxon>Dikarya</taxon>
        <taxon>Ascomycota</taxon>
        <taxon>Pezizomycotina</taxon>
        <taxon>Sordariomycetes</taxon>
        <taxon>Xylariomycetidae</taxon>
        <taxon>Amphisphaeriales</taxon>
        <taxon>Apiosporaceae</taxon>
        <taxon>Apiospora</taxon>
    </lineage>
</organism>